<name>A0ACB7PIQ2_9PEZI</name>
<comment type="caution">
    <text evidence="1">The sequence shown here is derived from an EMBL/GenBank/DDBJ whole genome shotgun (WGS) entry which is preliminary data.</text>
</comment>
<gene>
    <name evidence="1" type="ORF">F5144DRAFT_484778</name>
</gene>
<dbReference type="Proteomes" id="UP000724584">
    <property type="component" value="Unassembled WGS sequence"/>
</dbReference>
<reference evidence="1 2" key="1">
    <citation type="journal article" date="2021" name="Nat. Commun.">
        <title>Genetic determinants of endophytism in the Arabidopsis root mycobiome.</title>
        <authorList>
            <person name="Mesny F."/>
            <person name="Miyauchi S."/>
            <person name="Thiergart T."/>
            <person name="Pickel B."/>
            <person name="Atanasova L."/>
            <person name="Karlsson M."/>
            <person name="Huettel B."/>
            <person name="Barry K.W."/>
            <person name="Haridas S."/>
            <person name="Chen C."/>
            <person name="Bauer D."/>
            <person name="Andreopoulos W."/>
            <person name="Pangilinan J."/>
            <person name="LaButti K."/>
            <person name="Riley R."/>
            <person name="Lipzen A."/>
            <person name="Clum A."/>
            <person name="Drula E."/>
            <person name="Henrissat B."/>
            <person name="Kohler A."/>
            <person name="Grigoriev I.V."/>
            <person name="Martin F.M."/>
            <person name="Hacquard S."/>
        </authorList>
    </citation>
    <scope>NUCLEOTIDE SEQUENCE [LARGE SCALE GENOMIC DNA]</scope>
    <source>
        <strain evidence="1 2">MPI-SDFR-AT-0079</strain>
    </source>
</reference>
<proteinExistence type="predicted"/>
<accession>A0ACB7PIQ2</accession>
<keyword evidence="2" id="KW-1185">Reference proteome</keyword>
<sequence length="910" mass="96898">MTGPPNRTPGQAPSGRSAAEIEAEIRAERARLAMEDDLGIVRVKELPLETESRDHARGQHGRHAEANSRRGQPSSRGPPGQPSLPGSNGVAWGMDQVWQDAIAAKIFDDDEAETVKNLDDLGGGRLYDNAAPVRPQTARISHMTMRILNQRNARSGNHPAEHPAPNKGGRPNPNQGPAQPGRNNNPTAANLSSHRGNNKSTLAPSARPKHKVINVNPRARQVKQPRAQPVRASPAVLPMRETTINPNAPLSFEIENVIQKVVVNFSSRDINPALPALILLSAAAPPELGFMTVVIYNNKYCEWPVSAWFDYSTGADNLLTAIFQNDGGQQGYGLQFKDYDDLVKFMDTVKLLQAGKHPNQVGSASVPAPTVIRTPTPTVTRTPTPTAIAATARNTLQPEAPREASNTGSVRPRAASPQVPTPTNVPSISGTTLVPAGFSEPTTPSTHPDVNSAEAGPMLAFRNAAIVTCRTLFQFFHLTGAATNGTTMTVEDMEQTAEGIRSGVLEHSMNTARAQGASEEQIQVLRDTINEYFRSQLAEVQRAVTNFRRVYSIDFLMSRRSAAISPEVSMADIPDLPQPGSSSSRGRVPSRGRASPYQNATPDKPQISKSASAMQWVLSGDAPTEPGSGIPNPEVDTTPTAPSSAQATGPSVVGLGGTPDTGLQNSRWASGGEAPKHANCFTGLRYEKSWSKRTYLDDLAQLDPNTAVTADTESIMDHFFPLPDATRAQPSPQASTVDGNRDKMEDLSVDMSRLSIQSPTAPPRRSARLAASAEASGYAARQYRELCTQPTSAGSTPSVLSLETQATPRPFTMASRATVTDSNPSPVSITAQVPSGLRPAPTLAQTEPSTSAEPIRSASTQPPPAVPAQSPATTAARPGVRGLGASRHSDGVAPSNSGNFDFYLPNSARR</sequence>
<dbReference type="EMBL" id="JAGIZQ010000002">
    <property type="protein sequence ID" value="KAH6641701.1"/>
    <property type="molecule type" value="Genomic_DNA"/>
</dbReference>
<protein>
    <submittedName>
        <fullName evidence="1">Uncharacterized protein</fullName>
    </submittedName>
</protein>
<evidence type="ECO:0000313" key="1">
    <source>
        <dbReference type="EMBL" id="KAH6641701.1"/>
    </source>
</evidence>
<organism evidence="1 2">
    <name type="scientific">Chaetomium tenue</name>
    <dbReference type="NCBI Taxonomy" id="1854479"/>
    <lineage>
        <taxon>Eukaryota</taxon>
        <taxon>Fungi</taxon>
        <taxon>Dikarya</taxon>
        <taxon>Ascomycota</taxon>
        <taxon>Pezizomycotina</taxon>
        <taxon>Sordariomycetes</taxon>
        <taxon>Sordariomycetidae</taxon>
        <taxon>Sordariales</taxon>
        <taxon>Chaetomiaceae</taxon>
        <taxon>Chaetomium</taxon>
    </lineage>
</organism>
<evidence type="ECO:0000313" key="2">
    <source>
        <dbReference type="Proteomes" id="UP000724584"/>
    </source>
</evidence>